<dbReference type="Proteomes" id="UP000823399">
    <property type="component" value="Unassembled WGS sequence"/>
</dbReference>
<dbReference type="EMBL" id="JABBWM010000112">
    <property type="protein sequence ID" value="KAG2089346.1"/>
    <property type="molecule type" value="Genomic_DNA"/>
</dbReference>
<dbReference type="OrthoDB" id="15189at2759"/>
<dbReference type="Gene3D" id="2.40.70.10">
    <property type="entry name" value="Acid Proteases"/>
    <property type="match status" value="1"/>
</dbReference>
<gene>
    <name evidence="2" type="ORF">F5147DRAFT_726088</name>
</gene>
<dbReference type="GeneID" id="64701413"/>
<evidence type="ECO:0000259" key="1">
    <source>
        <dbReference type="PROSITE" id="PS51767"/>
    </source>
</evidence>
<dbReference type="Pfam" id="PF00026">
    <property type="entry name" value="Asp"/>
    <property type="match status" value="1"/>
</dbReference>
<dbReference type="SUPFAM" id="SSF50630">
    <property type="entry name" value="Acid proteases"/>
    <property type="match status" value="1"/>
</dbReference>
<evidence type="ECO:0000313" key="3">
    <source>
        <dbReference type="Proteomes" id="UP000823399"/>
    </source>
</evidence>
<dbReference type="PROSITE" id="PS51767">
    <property type="entry name" value="PEPTIDASE_A1"/>
    <property type="match status" value="1"/>
</dbReference>
<protein>
    <recommendedName>
        <fullName evidence="1">Peptidase A1 domain-containing protein</fullName>
    </recommendedName>
</protein>
<dbReference type="RefSeq" id="XP_041285880.1">
    <property type="nucleotide sequence ID" value="XM_041439154.1"/>
</dbReference>
<evidence type="ECO:0000313" key="2">
    <source>
        <dbReference type="EMBL" id="KAG2089346.1"/>
    </source>
</evidence>
<dbReference type="InterPro" id="IPR021109">
    <property type="entry name" value="Peptidase_aspartic_dom_sf"/>
</dbReference>
<organism evidence="2 3">
    <name type="scientific">Suillus discolor</name>
    <dbReference type="NCBI Taxonomy" id="1912936"/>
    <lineage>
        <taxon>Eukaryota</taxon>
        <taxon>Fungi</taxon>
        <taxon>Dikarya</taxon>
        <taxon>Basidiomycota</taxon>
        <taxon>Agaricomycotina</taxon>
        <taxon>Agaricomycetes</taxon>
        <taxon>Agaricomycetidae</taxon>
        <taxon>Boletales</taxon>
        <taxon>Suillineae</taxon>
        <taxon>Suillaceae</taxon>
        <taxon>Suillus</taxon>
    </lineage>
</organism>
<dbReference type="InterPro" id="IPR033121">
    <property type="entry name" value="PEPTIDASE_A1"/>
</dbReference>
<sequence>MGACQRNTGSPYPLSSYFNVHSMAKRTTNGNVPLVNCNADLWSGKIDVGTPPQTFTVVFDTGSSDL</sequence>
<proteinExistence type="predicted"/>
<accession>A0A9P7JME3</accession>
<comment type="caution">
    <text evidence="2">The sequence shown here is derived from an EMBL/GenBank/DDBJ whole genome shotgun (WGS) entry which is preliminary data.</text>
</comment>
<reference evidence="2" key="1">
    <citation type="journal article" date="2020" name="New Phytol.">
        <title>Comparative genomics reveals dynamic genome evolution in host specialist ectomycorrhizal fungi.</title>
        <authorList>
            <person name="Lofgren L.A."/>
            <person name="Nguyen N.H."/>
            <person name="Vilgalys R."/>
            <person name="Ruytinx J."/>
            <person name="Liao H.L."/>
            <person name="Branco S."/>
            <person name="Kuo A."/>
            <person name="LaButti K."/>
            <person name="Lipzen A."/>
            <person name="Andreopoulos W."/>
            <person name="Pangilinan J."/>
            <person name="Riley R."/>
            <person name="Hundley H."/>
            <person name="Na H."/>
            <person name="Barry K."/>
            <person name="Grigoriev I.V."/>
            <person name="Stajich J.E."/>
            <person name="Kennedy P.G."/>
        </authorList>
    </citation>
    <scope>NUCLEOTIDE SEQUENCE</scope>
    <source>
        <strain evidence="2">FC423</strain>
    </source>
</reference>
<name>A0A9P7JME3_9AGAM</name>
<dbReference type="AlphaFoldDB" id="A0A9P7JME3"/>
<keyword evidence="3" id="KW-1185">Reference proteome</keyword>
<feature type="domain" description="Peptidase A1" evidence="1">
    <location>
        <begin position="42"/>
        <end position="66"/>
    </location>
</feature>